<protein>
    <submittedName>
        <fullName evidence="1">16551_t:CDS:1</fullName>
    </submittedName>
</protein>
<dbReference type="InterPro" id="IPR032675">
    <property type="entry name" value="LRR_dom_sf"/>
</dbReference>
<sequence length="513" mass="60329">MTTSHLNDDCIFYILKFLQNDRSTLFKCLQANRFWCEITIPLLYANPFARLKDDKKYLIIKTFLSCLNENETSYLLRLNDDYKIPNLKDLIINDVRPIFEYPKHIKQLLTGELQSAIGQWTNRYIDKKSILIYDLLQSLTEVFYHMFLRQGVHLNHLEIYPTIFKAEIFDHLLIPNLFKLSTLTLSTCDDTSEFKRGNISDFLKIVAKNCKSINQLNLKQPEVYNSNELASIIKRQKELKEFIFTHSKNVFKNIFSSLEFQKHSLVTLKFRYVNFHKFILQSIINLYNLKGLEINSCHGMTLEICKIFHLANFKLKELIILGNNWETNITITIIKYLGISLQQLRIIKITMELMEIISQYCINLVTLYISLEYNINPSIFPYFKNLKIKNLNIMPQYISSEDGELITLDLDKLATNFSKDVIKVSLFSCRFMKKEILSSFVNSCPNHIITLNLRKKLDTEYLEIILNYIKKKNNNLKFLGCFGLDKIPSNEELEMINQIKEKGIKLVEFNEIL</sequence>
<dbReference type="SUPFAM" id="SSF52047">
    <property type="entry name" value="RNI-like"/>
    <property type="match status" value="1"/>
</dbReference>
<dbReference type="Gene3D" id="3.80.10.10">
    <property type="entry name" value="Ribonuclease Inhibitor"/>
    <property type="match status" value="1"/>
</dbReference>
<keyword evidence="2" id="KW-1185">Reference proteome</keyword>
<proteinExistence type="predicted"/>
<dbReference type="EMBL" id="CAMKVN010000646">
    <property type="protein sequence ID" value="CAI2170005.1"/>
    <property type="molecule type" value="Genomic_DNA"/>
</dbReference>
<dbReference type="OrthoDB" id="2350806at2759"/>
<name>A0A9W4SI78_9GLOM</name>
<dbReference type="Proteomes" id="UP001153678">
    <property type="component" value="Unassembled WGS sequence"/>
</dbReference>
<evidence type="ECO:0000313" key="2">
    <source>
        <dbReference type="Proteomes" id="UP001153678"/>
    </source>
</evidence>
<dbReference type="AlphaFoldDB" id="A0A9W4SI78"/>
<gene>
    <name evidence="1" type="ORF">FWILDA_LOCUS4366</name>
</gene>
<organism evidence="1 2">
    <name type="scientific">Funneliformis geosporum</name>
    <dbReference type="NCBI Taxonomy" id="1117311"/>
    <lineage>
        <taxon>Eukaryota</taxon>
        <taxon>Fungi</taxon>
        <taxon>Fungi incertae sedis</taxon>
        <taxon>Mucoromycota</taxon>
        <taxon>Glomeromycotina</taxon>
        <taxon>Glomeromycetes</taxon>
        <taxon>Glomerales</taxon>
        <taxon>Glomeraceae</taxon>
        <taxon>Funneliformis</taxon>
    </lineage>
</organism>
<comment type="caution">
    <text evidence="1">The sequence shown here is derived from an EMBL/GenBank/DDBJ whole genome shotgun (WGS) entry which is preliminary data.</text>
</comment>
<evidence type="ECO:0000313" key="1">
    <source>
        <dbReference type="EMBL" id="CAI2170005.1"/>
    </source>
</evidence>
<reference evidence="1" key="1">
    <citation type="submission" date="2022-08" db="EMBL/GenBank/DDBJ databases">
        <authorList>
            <person name="Kallberg Y."/>
            <person name="Tangrot J."/>
            <person name="Rosling A."/>
        </authorList>
    </citation>
    <scope>NUCLEOTIDE SEQUENCE</scope>
    <source>
        <strain evidence="1">Wild A</strain>
    </source>
</reference>
<accession>A0A9W4SI78</accession>